<dbReference type="AlphaFoldDB" id="A0AAX4IH80"/>
<dbReference type="GO" id="GO:0001228">
    <property type="term" value="F:DNA-binding transcription activator activity, RNA polymerase II-specific"/>
    <property type="evidence" value="ECO:0007669"/>
    <property type="project" value="TreeGrafter"/>
</dbReference>
<keyword evidence="5" id="KW-1185">Reference proteome</keyword>
<reference evidence="5" key="1">
    <citation type="journal article" date="2023" name="bioRxiv">
        <title>Complete genome of the Medicago anthracnose fungus, Colletotrichum destructivum, reveals a mini-chromosome-like region within a core chromosome.</title>
        <authorList>
            <person name="Lapalu N."/>
            <person name="Simon A."/>
            <person name="Lu A."/>
            <person name="Plaumann P.-L."/>
            <person name="Amselem J."/>
            <person name="Pigne S."/>
            <person name="Auger A."/>
            <person name="Koch C."/>
            <person name="Dallery J.-F."/>
            <person name="O'Connell R.J."/>
        </authorList>
    </citation>
    <scope>NUCLEOTIDE SEQUENCE [LARGE SCALE GENOMIC DNA]</scope>
    <source>
        <strain evidence="5">CBS 520.97</strain>
    </source>
</reference>
<dbReference type="InterPro" id="IPR001138">
    <property type="entry name" value="Zn2Cys6_DnaBD"/>
</dbReference>
<proteinExistence type="predicted"/>
<dbReference type="PROSITE" id="PS00463">
    <property type="entry name" value="ZN2_CY6_FUNGAL_1"/>
    <property type="match status" value="1"/>
</dbReference>
<dbReference type="InterPro" id="IPR053157">
    <property type="entry name" value="Sterol_Uptake_Regulator"/>
</dbReference>
<dbReference type="PANTHER" id="PTHR47784:SF4">
    <property type="entry name" value="ZN(II)2CYS6 TRANSCRIPTION FACTOR (EUROFUNG)"/>
    <property type="match status" value="1"/>
</dbReference>
<name>A0AAX4IH80_9PEZI</name>
<evidence type="ECO:0000313" key="5">
    <source>
        <dbReference type="Proteomes" id="UP001322277"/>
    </source>
</evidence>
<dbReference type="EMBL" id="CP137309">
    <property type="protein sequence ID" value="WQF82782.1"/>
    <property type="molecule type" value="Genomic_DNA"/>
</dbReference>
<evidence type="ECO:0000256" key="2">
    <source>
        <dbReference type="SAM" id="MobiDB-lite"/>
    </source>
</evidence>
<dbReference type="CDD" id="cd00067">
    <property type="entry name" value="GAL4"/>
    <property type="match status" value="1"/>
</dbReference>
<evidence type="ECO:0000256" key="1">
    <source>
        <dbReference type="ARBA" id="ARBA00023242"/>
    </source>
</evidence>
<protein>
    <submittedName>
        <fullName evidence="4">Zn(2)Cys(6) fungal-type DNA-binding domain-containing protein</fullName>
    </submittedName>
</protein>
<dbReference type="PROSITE" id="PS50048">
    <property type="entry name" value="ZN2_CY6_FUNGAL_2"/>
    <property type="match status" value="1"/>
</dbReference>
<dbReference type="Proteomes" id="UP001322277">
    <property type="component" value="Chromosome 5"/>
</dbReference>
<dbReference type="InterPro" id="IPR036864">
    <property type="entry name" value="Zn2-C6_fun-type_DNA-bd_sf"/>
</dbReference>
<dbReference type="GO" id="GO:0008270">
    <property type="term" value="F:zinc ion binding"/>
    <property type="evidence" value="ECO:0007669"/>
    <property type="project" value="InterPro"/>
</dbReference>
<dbReference type="SUPFAM" id="SSF57701">
    <property type="entry name" value="Zn2/Cys6 DNA-binding domain"/>
    <property type="match status" value="1"/>
</dbReference>
<dbReference type="RefSeq" id="XP_062780006.1">
    <property type="nucleotide sequence ID" value="XM_062923955.1"/>
</dbReference>
<sequence length="400" mass="44830">MVCLPMPKQQREQASGRRHHRKSRNGCSGCKKRHIKCDETRPECRNCIMGERLCSYLVPGPSNDASHPRLANVVFPPGSVVSDYVPVVPKDAGEGSSCPVPTFTATHMALLHYAETNMSEYMALQGSVRPLIDTAVEHAYTTPYLLDQLLALSALHLSTRDVAQAASFRHQATELQTRALGCFNQAKDHICDSTYMSAFLFASFLGLHVLHDTLQIQHDTLAGFVDDFVGYARLHRGVRAIIQRYWRDILRSELKPLLYIPMLSGQTESEKPGEETRQLREFLESSSSTSSTTTVACLSALGRVQWVLDMTKQEPSRCDVGTQAVMAWPLVVPDDYIEALHQNRPEALVVLAFYASIMHRYRHYWIFGDSGSFLVDLVAKTVGSFWQTALAWPLQTVSRN</sequence>
<dbReference type="Pfam" id="PF00172">
    <property type="entry name" value="Zn_clus"/>
    <property type="match status" value="1"/>
</dbReference>
<keyword evidence="1" id="KW-0539">Nucleus</keyword>
<evidence type="ECO:0000313" key="4">
    <source>
        <dbReference type="EMBL" id="WQF82782.1"/>
    </source>
</evidence>
<dbReference type="PANTHER" id="PTHR47784">
    <property type="entry name" value="STEROL UPTAKE CONTROL PROTEIN 2"/>
    <property type="match status" value="1"/>
</dbReference>
<organism evidence="4 5">
    <name type="scientific">Colletotrichum destructivum</name>
    <dbReference type="NCBI Taxonomy" id="34406"/>
    <lineage>
        <taxon>Eukaryota</taxon>
        <taxon>Fungi</taxon>
        <taxon>Dikarya</taxon>
        <taxon>Ascomycota</taxon>
        <taxon>Pezizomycotina</taxon>
        <taxon>Sordariomycetes</taxon>
        <taxon>Hypocreomycetidae</taxon>
        <taxon>Glomerellales</taxon>
        <taxon>Glomerellaceae</taxon>
        <taxon>Colletotrichum</taxon>
        <taxon>Colletotrichum destructivum species complex</taxon>
    </lineage>
</organism>
<feature type="domain" description="Zn(2)-C6 fungal-type" evidence="3">
    <location>
        <begin position="26"/>
        <end position="56"/>
    </location>
</feature>
<dbReference type="SMART" id="SM00066">
    <property type="entry name" value="GAL4"/>
    <property type="match status" value="1"/>
</dbReference>
<dbReference type="GeneID" id="87944299"/>
<gene>
    <name evidence="4" type="ORF">CDEST_07796</name>
</gene>
<evidence type="ECO:0000259" key="3">
    <source>
        <dbReference type="PROSITE" id="PS50048"/>
    </source>
</evidence>
<dbReference type="Gene3D" id="4.10.240.10">
    <property type="entry name" value="Zn(2)-C6 fungal-type DNA-binding domain"/>
    <property type="match status" value="1"/>
</dbReference>
<feature type="compositionally biased region" description="Basic residues" evidence="2">
    <location>
        <begin position="16"/>
        <end position="30"/>
    </location>
</feature>
<feature type="region of interest" description="Disordered" evidence="2">
    <location>
        <begin position="1"/>
        <end position="30"/>
    </location>
</feature>
<dbReference type="GO" id="GO:0003677">
    <property type="term" value="F:DNA binding"/>
    <property type="evidence" value="ECO:0007669"/>
    <property type="project" value="UniProtKB-KW"/>
</dbReference>
<dbReference type="KEGG" id="cdet:87944299"/>
<accession>A0AAX4IH80</accession>
<keyword evidence="4" id="KW-0238">DNA-binding</keyword>